<reference evidence="3" key="1">
    <citation type="submission" date="2024-04" db="EMBL/GenBank/DDBJ databases">
        <title>Salinicola lusitanus LLJ914,a marine bacterium isolated from the Okinawa Trough.</title>
        <authorList>
            <person name="Li J."/>
        </authorList>
    </citation>
    <scope>NUCLEOTIDE SEQUENCE [LARGE SCALE GENOMIC DNA]</scope>
</reference>
<keyword evidence="3" id="KW-1185">Reference proteome</keyword>
<dbReference type="AlphaFoldDB" id="A0AAW0N8P1"/>
<dbReference type="EMBL" id="JBBPFD010000016">
    <property type="protein sequence ID" value="KAK7893488.1"/>
    <property type="molecule type" value="Genomic_DNA"/>
</dbReference>
<gene>
    <name evidence="2" type="ORF">WMY93_022640</name>
</gene>
<dbReference type="Proteomes" id="UP001460270">
    <property type="component" value="Unassembled WGS sequence"/>
</dbReference>
<feature type="region of interest" description="Disordered" evidence="1">
    <location>
        <begin position="218"/>
        <end position="314"/>
    </location>
</feature>
<feature type="region of interest" description="Disordered" evidence="1">
    <location>
        <begin position="148"/>
        <end position="175"/>
    </location>
</feature>
<name>A0AAW0N8P1_9GOBI</name>
<feature type="compositionally biased region" description="Basic and acidic residues" evidence="1">
    <location>
        <begin position="262"/>
        <end position="314"/>
    </location>
</feature>
<evidence type="ECO:0000313" key="3">
    <source>
        <dbReference type="Proteomes" id="UP001460270"/>
    </source>
</evidence>
<evidence type="ECO:0000256" key="1">
    <source>
        <dbReference type="SAM" id="MobiDB-lite"/>
    </source>
</evidence>
<organism evidence="2 3">
    <name type="scientific">Mugilogobius chulae</name>
    <name type="common">yellowstripe goby</name>
    <dbReference type="NCBI Taxonomy" id="88201"/>
    <lineage>
        <taxon>Eukaryota</taxon>
        <taxon>Metazoa</taxon>
        <taxon>Chordata</taxon>
        <taxon>Craniata</taxon>
        <taxon>Vertebrata</taxon>
        <taxon>Euteleostomi</taxon>
        <taxon>Actinopterygii</taxon>
        <taxon>Neopterygii</taxon>
        <taxon>Teleostei</taxon>
        <taxon>Neoteleostei</taxon>
        <taxon>Acanthomorphata</taxon>
        <taxon>Gobiaria</taxon>
        <taxon>Gobiiformes</taxon>
        <taxon>Gobioidei</taxon>
        <taxon>Gobiidae</taxon>
        <taxon>Gobionellinae</taxon>
        <taxon>Mugilogobius</taxon>
    </lineage>
</organism>
<proteinExistence type="predicted"/>
<accession>A0AAW0N8P1</accession>
<comment type="caution">
    <text evidence="2">The sequence shown here is derived from an EMBL/GenBank/DDBJ whole genome shotgun (WGS) entry which is preliminary data.</text>
</comment>
<protein>
    <submittedName>
        <fullName evidence="2">Uncharacterized protein</fullName>
    </submittedName>
</protein>
<evidence type="ECO:0000313" key="2">
    <source>
        <dbReference type="EMBL" id="KAK7893488.1"/>
    </source>
</evidence>
<sequence>MLTSLDAFALLRLGGRTASVKDPRLSAVRALVANCLSPFLGDLSPLLPRQQSSSCGEVGRSGAEWMPESLGVVFIQPFCSFRLYCHDGHTPSDHFQFTRHHIELTSRRAAHVGCLNSSLRRRCGGEFENGHRLRGGFISRLSERCEDETKNGRKEELRRERVMDEQRRRGVKEQTDHFDEPCSNWVYEKHPKRSDECVLVSQQERRALHQSALLCTSAPRDHSSDKHLKMKSRGGTGWTGAAAFLGAEREGGMKKRRREMKKKRDEEKKRGMREEKREEERKRGGAERRGGERRNEEKIGKEGMRRGKETGGEG</sequence>